<accession>A0A800MXN5</accession>
<dbReference type="RefSeq" id="WP_159344951.1">
    <property type="nucleotide sequence ID" value="NZ_JBALOT010000027.1"/>
</dbReference>
<comment type="caution">
    <text evidence="9">The sequence shown here is derived from an EMBL/GenBank/DDBJ whole genome shotgun (WGS) entry which is preliminary data.</text>
</comment>
<dbReference type="GO" id="GO:0009229">
    <property type="term" value="P:thiamine diphosphate biosynthetic process"/>
    <property type="evidence" value="ECO:0007669"/>
    <property type="project" value="UniProtKB-UniPathway"/>
</dbReference>
<keyword evidence="5" id="KW-0784">Thiamine biosynthesis</keyword>
<dbReference type="InterPro" id="IPR013785">
    <property type="entry name" value="Aldolase_TIM"/>
</dbReference>
<dbReference type="Pfam" id="PF05690">
    <property type="entry name" value="ThiG"/>
    <property type="match status" value="1"/>
</dbReference>
<comment type="function">
    <text evidence="1">Catalyzes the rearrangement of 1-deoxy-D-xylulose 5-phosphate (DXP) to produce the thiazole phosphate moiety of thiamine. Sulfur is provided by the thiocarboxylate moiety of the carrier protein ThiS. In vitro, sulfur can be provided by H(2)S.</text>
</comment>
<feature type="domain" description="Thiazole synthase ThiG" evidence="8">
    <location>
        <begin position="96"/>
        <end position="244"/>
    </location>
</feature>
<evidence type="ECO:0000256" key="1">
    <source>
        <dbReference type="ARBA" id="ARBA00002834"/>
    </source>
</evidence>
<evidence type="ECO:0000256" key="6">
    <source>
        <dbReference type="ARBA" id="ARBA00023270"/>
    </source>
</evidence>
<dbReference type="InterPro" id="IPR008867">
    <property type="entry name" value="ThiG"/>
</dbReference>
<dbReference type="GO" id="GO:1990107">
    <property type="term" value="F:thiazole synthase activity"/>
    <property type="evidence" value="ECO:0007669"/>
    <property type="project" value="UniProtKB-EC"/>
</dbReference>
<name>A0A800MXN5_CYTFI</name>
<organism evidence="9 10">
    <name type="scientific">Cytobacillus firmus</name>
    <name type="common">Bacillus firmus</name>
    <dbReference type="NCBI Taxonomy" id="1399"/>
    <lineage>
        <taxon>Bacteria</taxon>
        <taxon>Bacillati</taxon>
        <taxon>Bacillota</taxon>
        <taxon>Bacilli</taxon>
        <taxon>Bacillales</taxon>
        <taxon>Bacillaceae</taxon>
        <taxon>Cytobacillus</taxon>
    </lineage>
</organism>
<gene>
    <name evidence="9" type="ORF">KIS1582_1965</name>
</gene>
<dbReference type="Gene3D" id="3.20.20.70">
    <property type="entry name" value="Aldolase class I"/>
    <property type="match status" value="1"/>
</dbReference>
<evidence type="ECO:0000313" key="10">
    <source>
        <dbReference type="Proteomes" id="UP000465778"/>
    </source>
</evidence>
<dbReference type="InterPro" id="IPR033983">
    <property type="entry name" value="Thiazole_synthase_ThiG"/>
</dbReference>
<protein>
    <recommendedName>
        <fullName evidence="3">thiazole synthase</fullName>
        <ecNumber evidence="3">2.8.1.10</ecNumber>
    </recommendedName>
</protein>
<evidence type="ECO:0000256" key="4">
    <source>
        <dbReference type="ARBA" id="ARBA00022679"/>
    </source>
</evidence>
<evidence type="ECO:0000256" key="3">
    <source>
        <dbReference type="ARBA" id="ARBA00011960"/>
    </source>
</evidence>
<dbReference type="PANTHER" id="PTHR34266">
    <property type="entry name" value="THIAZOLE SYNTHASE"/>
    <property type="match status" value="1"/>
</dbReference>
<dbReference type="PANTHER" id="PTHR34266:SF2">
    <property type="entry name" value="THIAZOLE SYNTHASE"/>
    <property type="match status" value="1"/>
</dbReference>
<keyword evidence="4" id="KW-0808">Transferase</keyword>
<dbReference type="AlphaFoldDB" id="A0A800MXN5"/>
<comment type="catalytic activity">
    <reaction evidence="7">
        <text>[ThiS sulfur-carrier protein]-C-terminal-Gly-aminoethanethioate + 2-iminoacetate + 1-deoxy-D-xylulose 5-phosphate = [ThiS sulfur-carrier protein]-C-terminal Gly-Gly + 2-[(2R,5Z)-2-carboxy-4-methylthiazol-5(2H)-ylidene]ethyl phosphate + 2 H2O + H(+)</text>
        <dbReference type="Rhea" id="RHEA:26297"/>
        <dbReference type="Rhea" id="RHEA-COMP:12909"/>
        <dbReference type="Rhea" id="RHEA-COMP:19908"/>
        <dbReference type="ChEBI" id="CHEBI:15377"/>
        <dbReference type="ChEBI" id="CHEBI:15378"/>
        <dbReference type="ChEBI" id="CHEBI:57792"/>
        <dbReference type="ChEBI" id="CHEBI:62899"/>
        <dbReference type="ChEBI" id="CHEBI:77846"/>
        <dbReference type="ChEBI" id="CHEBI:90778"/>
        <dbReference type="ChEBI" id="CHEBI:232372"/>
        <dbReference type="EC" id="2.8.1.10"/>
    </reaction>
</comment>
<evidence type="ECO:0000259" key="8">
    <source>
        <dbReference type="Pfam" id="PF05690"/>
    </source>
</evidence>
<dbReference type="UniPathway" id="UPA00060"/>
<dbReference type="SUPFAM" id="SSF110399">
    <property type="entry name" value="ThiG-like"/>
    <property type="match status" value="1"/>
</dbReference>
<sequence>MTTKTAEKLTWWHENWLKAGDVEINSFWHCFGNHTHKVDLNTAVRMFKASKTSLLPINTHKLKEKVSHDSFLIGHGNVTLDQFEKAADTSKIVKALNINLQTTAEDAVKHSIIGKSLTGVNLLKLEVLTEDMRDSNDEELVKAVDSLVKIGGFVIMPLLSANYEIAKTLVEDYKCPLLRVMGSSIGSGDGIKDKEEMEKIASLGVPVILDGGIGSVEDFMKGIALGLHGGLINSMLFFEGDPAVAMEKFVEKLGEYENPFSNNQ</sequence>
<evidence type="ECO:0000256" key="5">
    <source>
        <dbReference type="ARBA" id="ARBA00022977"/>
    </source>
</evidence>
<comment type="pathway">
    <text evidence="2">Cofactor biosynthesis; thiamine diphosphate biosynthesis.</text>
</comment>
<dbReference type="OrthoDB" id="9805935at2"/>
<dbReference type="EMBL" id="VDEM01000017">
    <property type="protein sequence ID" value="KAF0824286.1"/>
    <property type="molecule type" value="Genomic_DNA"/>
</dbReference>
<evidence type="ECO:0000256" key="7">
    <source>
        <dbReference type="ARBA" id="ARBA00049897"/>
    </source>
</evidence>
<proteinExistence type="predicted"/>
<keyword evidence="6" id="KW-0704">Schiff base</keyword>
<dbReference type="EC" id="2.8.1.10" evidence="3"/>
<dbReference type="Proteomes" id="UP000465778">
    <property type="component" value="Unassembled WGS sequence"/>
</dbReference>
<evidence type="ECO:0000256" key="2">
    <source>
        <dbReference type="ARBA" id="ARBA00004948"/>
    </source>
</evidence>
<evidence type="ECO:0000313" key="9">
    <source>
        <dbReference type="EMBL" id="KAF0824286.1"/>
    </source>
</evidence>
<reference evidence="9 10" key="1">
    <citation type="journal article" date="2020" name="G3 (Bethesda)">
        <title>Whole Genome Sequencing and Comparative Genomics of Two Nematicidal Bacillus Strains Reveals a Wide Range of Possible Virulence Factors.</title>
        <authorList>
            <person name="Susic N."/>
            <person name="Janezic S."/>
            <person name="Rupnik M."/>
            <person name="Geric Stare B."/>
        </authorList>
    </citation>
    <scope>NUCLEOTIDE SEQUENCE [LARGE SCALE GENOMIC DNA]</scope>
    <source>
        <strain evidence="9 10">I-1582</strain>
    </source>
</reference>